<keyword evidence="3" id="KW-0119">Carbohydrate metabolism</keyword>
<dbReference type="PANTHER" id="PTHR18964">
    <property type="entry name" value="ROK (REPRESSOR, ORF, KINASE) FAMILY"/>
    <property type="match status" value="1"/>
</dbReference>
<evidence type="ECO:0000256" key="3">
    <source>
        <dbReference type="ARBA" id="ARBA00022629"/>
    </source>
</evidence>
<dbReference type="PROSITE" id="PS01125">
    <property type="entry name" value="ROK"/>
    <property type="match status" value="1"/>
</dbReference>
<dbReference type="InterPro" id="IPR036390">
    <property type="entry name" value="WH_DNA-bd_sf"/>
</dbReference>
<dbReference type="Pfam" id="PF13412">
    <property type="entry name" value="HTH_24"/>
    <property type="match status" value="1"/>
</dbReference>
<dbReference type="InterPro" id="IPR043129">
    <property type="entry name" value="ATPase_NBD"/>
</dbReference>
<dbReference type="GO" id="GO:0042732">
    <property type="term" value="P:D-xylose metabolic process"/>
    <property type="evidence" value="ECO:0007669"/>
    <property type="project" value="UniProtKB-KW"/>
</dbReference>
<evidence type="ECO:0000256" key="1">
    <source>
        <dbReference type="ARBA" id="ARBA00002486"/>
    </source>
</evidence>
<dbReference type="SUPFAM" id="SSF53067">
    <property type="entry name" value="Actin-like ATPase domain"/>
    <property type="match status" value="1"/>
</dbReference>
<dbReference type="AlphaFoldDB" id="A0A9Q6MWX3"/>
<dbReference type="SUPFAM" id="SSF46785">
    <property type="entry name" value="Winged helix' DNA-binding domain"/>
    <property type="match status" value="1"/>
</dbReference>
<protein>
    <submittedName>
        <fullName evidence="4">XylR family transcriptional regulator</fullName>
    </submittedName>
</protein>
<dbReference type="RefSeq" id="WP_107544680.1">
    <property type="nucleotide sequence ID" value="NZ_PZFQ01000001.1"/>
</dbReference>
<keyword evidence="3" id="KW-0859">Xylose metabolism</keyword>
<organism evidence="4 5">
    <name type="scientific">Staphylococcus succinus</name>
    <dbReference type="NCBI Taxonomy" id="61015"/>
    <lineage>
        <taxon>Bacteria</taxon>
        <taxon>Bacillati</taxon>
        <taxon>Bacillota</taxon>
        <taxon>Bacilli</taxon>
        <taxon>Bacillales</taxon>
        <taxon>Staphylococcaceae</taxon>
        <taxon>Staphylococcus</taxon>
    </lineage>
</organism>
<dbReference type="Pfam" id="PF00480">
    <property type="entry name" value="ROK"/>
    <property type="match status" value="1"/>
</dbReference>
<name>A0A9Q6MWX3_9STAP</name>
<reference evidence="4 5" key="1">
    <citation type="journal article" date="2016" name="Front. Microbiol.">
        <title>Comprehensive Phylogenetic Analysis of Bovine Non-aureus Staphylococci Species Based on Whole-Genome Sequencing.</title>
        <authorList>
            <person name="Naushad S."/>
            <person name="Barkema H.W."/>
            <person name="Luby C."/>
            <person name="Condas L.A."/>
            <person name="Nobrega D.B."/>
            <person name="Carson D.A."/>
            <person name="De Buck J."/>
        </authorList>
    </citation>
    <scope>NUCLEOTIDE SEQUENCE [LARGE SCALE GENOMIC DNA]</scope>
    <source>
        <strain evidence="4 5">SNUC 1231</strain>
    </source>
</reference>
<comment type="caution">
    <text evidence="4">The sequence shown here is derived from an EMBL/GenBank/DDBJ whole genome shotgun (WGS) entry which is preliminary data.</text>
</comment>
<accession>A0A9Q6MWX3</accession>
<dbReference type="EMBL" id="PZFQ01000001">
    <property type="protein sequence ID" value="PTI77654.1"/>
    <property type="molecule type" value="Genomic_DNA"/>
</dbReference>
<dbReference type="InterPro" id="IPR000600">
    <property type="entry name" value="ROK"/>
</dbReference>
<sequence length="382" mass="43272">MDELNVLKLDENQKRVIQQIFKNKLISRIQISKNLGINKATISNILNKLKDKGFVNEVGQGKSTKSGGRKPILLEINPHFGYVISMDIAYHSIELMYNYFDGKILKHESIPLTNNKMSSILEVLANHIDSEEKYQTNYGLLGMSISIHGIVNDNQEITHLPFHDIENISITEKLKIIADVPVIVENEANLSAIYERDYGSHKNINNLITLSIHKGIGAGLIIDKKLYRGTNGEAGEIGKTLVSTYENGEKVYYKIEDLCSQEALIQTINSRMQSEVSIDKIKDLYYDHNPIITEEIKQFSTRIAILIHNLNTQISPEAIYINCPLINEIPEILEDIKNEFIIYTSKKVHIKLTSNVQYATLLGAALAITQKLLDIEHIKLNF</sequence>
<comment type="similarity">
    <text evidence="2">Belongs to the ROK (NagC/XylR) family.</text>
</comment>
<gene>
    <name evidence="4" type="ORF">BU058_00155</name>
</gene>
<dbReference type="InterPro" id="IPR036388">
    <property type="entry name" value="WH-like_DNA-bd_sf"/>
</dbReference>
<dbReference type="InterPro" id="IPR049874">
    <property type="entry name" value="ROK_cs"/>
</dbReference>
<dbReference type="Gene3D" id="3.30.420.40">
    <property type="match status" value="2"/>
</dbReference>
<proteinExistence type="inferred from homology"/>
<dbReference type="Proteomes" id="UP000241960">
    <property type="component" value="Unassembled WGS sequence"/>
</dbReference>
<evidence type="ECO:0000313" key="4">
    <source>
        <dbReference type="EMBL" id="PTI77654.1"/>
    </source>
</evidence>
<dbReference type="PANTHER" id="PTHR18964:SF149">
    <property type="entry name" value="BIFUNCTIONAL UDP-N-ACETYLGLUCOSAMINE 2-EPIMERASE_N-ACETYLMANNOSAMINE KINASE"/>
    <property type="match status" value="1"/>
</dbReference>
<evidence type="ECO:0000313" key="5">
    <source>
        <dbReference type="Proteomes" id="UP000241960"/>
    </source>
</evidence>
<comment type="function">
    <text evidence="1">Transcriptional repressor of xylose-utilizing enzymes.</text>
</comment>
<evidence type="ECO:0000256" key="2">
    <source>
        <dbReference type="ARBA" id="ARBA00006479"/>
    </source>
</evidence>
<dbReference type="Gene3D" id="1.10.10.10">
    <property type="entry name" value="Winged helix-like DNA-binding domain superfamily/Winged helix DNA-binding domain"/>
    <property type="match status" value="1"/>
</dbReference>